<sequence length="325" mass="33897">MRLLKLYLLVALFALPLVASAAGLSVVFQATPLFGEAQFMPGALVSRTVEVKNTDAVAHALYTRATSTLSGGLEEAIDFTITSDTSHFNGTLAEYYGSASVFLGTLAPNETKVYTFGATFRSSAADSYQGKTTKFDIEVGFEGGEVVTDTGGGTTGSTGGTTSGGSGGTFGVGGSGTGVEPRVLGDSIVADFVNDFADNIATVYNAGAKAVARVLGDEDIAETEGAATEALQESNEPTKTVTQALVDTHCQLWWLLGFVLMLAGRILIEYVRAQKESYKLIRSSTIVFAAFIATAFATVILLGFPCSFVTALTVGGIYVLLMSVE</sequence>
<comment type="caution">
    <text evidence="4">The sequence shown here is derived from an EMBL/GenBank/DDBJ whole genome shotgun (WGS) entry which is preliminary data.</text>
</comment>
<feature type="transmembrane region" description="Helical" evidence="2">
    <location>
        <begin position="308"/>
        <end position="324"/>
    </location>
</feature>
<dbReference type="STRING" id="1798491.A3C87_01190"/>
<organism evidence="4 5">
    <name type="scientific">Candidatus Kaiserbacteria bacterium RIFCSPHIGHO2_02_FULL_49_34</name>
    <dbReference type="NCBI Taxonomy" id="1798491"/>
    <lineage>
        <taxon>Bacteria</taxon>
        <taxon>Candidatus Kaiseribacteriota</taxon>
    </lineage>
</organism>
<keyword evidence="3" id="KW-0732">Signal</keyword>
<evidence type="ECO:0000313" key="5">
    <source>
        <dbReference type="Proteomes" id="UP000176511"/>
    </source>
</evidence>
<keyword evidence="2" id="KW-0812">Transmembrane</keyword>
<evidence type="ECO:0000313" key="4">
    <source>
        <dbReference type="EMBL" id="OGG62188.1"/>
    </source>
</evidence>
<dbReference type="EMBL" id="MFLE01000009">
    <property type="protein sequence ID" value="OGG62188.1"/>
    <property type="molecule type" value="Genomic_DNA"/>
</dbReference>
<feature type="transmembrane region" description="Helical" evidence="2">
    <location>
        <begin position="280"/>
        <end position="302"/>
    </location>
</feature>
<name>A0A1F6DL91_9BACT</name>
<dbReference type="AlphaFoldDB" id="A0A1F6DL91"/>
<feature type="compositionally biased region" description="Gly residues" evidence="1">
    <location>
        <begin position="150"/>
        <end position="172"/>
    </location>
</feature>
<proteinExistence type="predicted"/>
<protein>
    <submittedName>
        <fullName evidence="4">Uncharacterized protein</fullName>
    </submittedName>
</protein>
<reference evidence="4 5" key="1">
    <citation type="journal article" date="2016" name="Nat. Commun.">
        <title>Thousands of microbial genomes shed light on interconnected biogeochemical processes in an aquifer system.</title>
        <authorList>
            <person name="Anantharaman K."/>
            <person name="Brown C.T."/>
            <person name="Hug L.A."/>
            <person name="Sharon I."/>
            <person name="Castelle C.J."/>
            <person name="Probst A.J."/>
            <person name="Thomas B.C."/>
            <person name="Singh A."/>
            <person name="Wilkins M.J."/>
            <person name="Karaoz U."/>
            <person name="Brodie E.L."/>
            <person name="Williams K.H."/>
            <person name="Hubbard S.S."/>
            <person name="Banfield J.F."/>
        </authorList>
    </citation>
    <scope>NUCLEOTIDE SEQUENCE [LARGE SCALE GENOMIC DNA]</scope>
</reference>
<feature type="chain" id="PRO_5009523904" evidence="3">
    <location>
        <begin position="22"/>
        <end position="325"/>
    </location>
</feature>
<evidence type="ECO:0000256" key="3">
    <source>
        <dbReference type="SAM" id="SignalP"/>
    </source>
</evidence>
<dbReference type="Proteomes" id="UP000176511">
    <property type="component" value="Unassembled WGS sequence"/>
</dbReference>
<keyword evidence="2" id="KW-0472">Membrane</keyword>
<feature type="signal peptide" evidence="3">
    <location>
        <begin position="1"/>
        <end position="21"/>
    </location>
</feature>
<evidence type="ECO:0000256" key="2">
    <source>
        <dbReference type="SAM" id="Phobius"/>
    </source>
</evidence>
<gene>
    <name evidence="4" type="ORF">A3C87_01190</name>
</gene>
<evidence type="ECO:0000256" key="1">
    <source>
        <dbReference type="SAM" id="MobiDB-lite"/>
    </source>
</evidence>
<feature type="region of interest" description="Disordered" evidence="1">
    <location>
        <begin position="146"/>
        <end position="172"/>
    </location>
</feature>
<accession>A0A1F6DL91</accession>
<keyword evidence="2" id="KW-1133">Transmembrane helix</keyword>
<feature type="transmembrane region" description="Helical" evidence="2">
    <location>
        <begin position="252"/>
        <end position="268"/>
    </location>
</feature>